<evidence type="ECO:0000313" key="3">
    <source>
        <dbReference type="Proteomes" id="UP000066480"/>
    </source>
</evidence>
<sequence length="211" mass="23933">MIITSTMNSSPSILGSLRALTPRYQLDFDSAKQLAERQAGRLLELLNVGQDGVQEHHLVDLPHTQVVYEPLSTSGLSYWNGQSWIIVLNQDDSPVRQRFTLLHEYKHIVDHGASARLYRSDWEAERAADYFAGCALIPKRDLKHAWCNLTQRLDQLATYFDVSQQAVRVRLEQTGLIDRTGLARERCARPISTPSWQEQGFRPVTMSGGAR</sequence>
<dbReference type="PANTHER" id="PTHR43236:SF1">
    <property type="entry name" value="BLL7220 PROTEIN"/>
    <property type="match status" value="1"/>
</dbReference>
<organism evidence="2 3">
    <name type="scientific">Luteipulveratus mongoliensis</name>
    <dbReference type="NCBI Taxonomy" id="571913"/>
    <lineage>
        <taxon>Bacteria</taxon>
        <taxon>Bacillati</taxon>
        <taxon>Actinomycetota</taxon>
        <taxon>Actinomycetes</taxon>
        <taxon>Micrococcales</taxon>
        <taxon>Dermacoccaceae</taxon>
        <taxon>Luteipulveratus</taxon>
    </lineage>
</organism>
<evidence type="ECO:0000313" key="2">
    <source>
        <dbReference type="EMBL" id="AKU18185.1"/>
    </source>
</evidence>
<feature type="domain" description="IrrE N-terminal-like" evidence="1">
    <location>
        <begin position="73"/>
        <end position="172"/>
    </location>
</feature>
<accession>A0A0K1JNM3</accession>
<dbReference type="STRING" id="571913.VV02_23935"/>
<dbReference type="AlphaFoldDB" id="A0A0K1JNM3"/>
<dbReference type="EMBL" id="CP011112">
    <property type="protein sequence ID" value="AKU18185.1"/>
    <property type="molecule type" value="Genomic_DNA"/>
</dbReference>
<proteinExistence type="predicted"/>
<gene>
    <name evidence="2" type="ORF">VV02_23935</name>
</gene>
<evidence type="ECO:0000259" key="1">
    <source>
        <dbReference type="Pfam" id="PF06114"/>
    </source>
</evidence>
<dbReference type="Pfam" id="PF06114">
    <property type="entry name" value="Peptidase_M78"/>
    <property type="match status" value="1"/>
</dbReference>
<dbReference type="KEGG" id="lmoi:VV02_23935"/>
<dbReference type="PANTHER" id="PTHR43236">
    <property type="entry name" value="ANTITOXIN HIGA1"/>
    <property type="match status" value="1"/>
</dbReference>
<protein>
    <recommendedName>
        <fullName evidence="1">IrrE N-terminal-like domain-containing protein</fullName>
    </recommendedName>
</protein>
<name>A0A0K1JNM3_9MICO</name>
<dbReference type="OrthoDB" id="9794834at2"/>
<dbReference type="Gene3D" id="1.10.10.2910">
    <property type="match status" value="1"/>
</dbReference>
<dbReference type="InterPro" id="IPR010359">
    <property type="entry name" value="IrrE_HExxH"/>
</dbReference>
<reference evidence="2 3" key="1">
    <citation type="submission" date="2015-03" db="EMBL/GenBank/DDBJ databases">
        <title>Luteipulveratus halotolerans sp. nov., a novel actinobacterium (Dermacoccaceae) from Sarawak, Malaysia.</title>
        <authorList>
            <person name="Juboi H."/>
            <person name="Basik A."/>
            <person name="Shamsul S.S."/>
            <person name="Arnold P."/>
            <person name="Schmitt E.K."/>
            <person name="Sanglier J.-J."/>
            <person name="Yeo T."/>
        </authorList>
    </citation>
    <scope>NUCLEOTIDE SEQUENCE [LARGE SCALE GENOMIC DNA]</scope>
    <source>
        <strain evidence="2 3">MN07-A0370</strain>
    </source>
</reference>
<dbReference type="Proteomes" id="UP000066480">
    <property type="component" value="Chromosome"/>
</dbReference>
<dbReference type="InterPro" id="IPR052345">
    <property type="entry name" value="Rad_response_metalloprotease"/>
</dbReference>
<dbReference type="RefSeq" id="WP_052595699.1">
    <property type="nucleotide sequence ID" value="NZ_CP011112.1"/>
</dbReference>
<keyword evidence="3" id="KW-1185">Reference proteome</keyword>